<comment type="caution">
    <text evidence="2">The sequence shown here is derived from an EMBL/GenBank/DDBJ whole genome shotgun (WGS) entry which is preliminary data.</text>
</comment>
<gene>
    <name evidence="2" type="ORF">ACFSJ3_02565</name>
</gene>
<keyword evidence="3" id="KW-1185">Reference proteome</keyword>
<dbReference type="PANTHER" id="PTHR40590">
    <property type="entry name" value="CYTOPLASMIC PROTEIN-RELATED"/>
    <property type="match status" value="1"/>
</dbReference>
<dbReference type="PANTHER" id="PTHR40590:SF1">
    <property type="entry name" value="CYTOPLASMIC PROTEIN"/>
    <property type="match status" value="1"/>
</dbReference>
<keyword evidence="1" id="KW-0732">Signal</keyword>
<evidence type="ECO:0000256" key="1">
    <source>
        <dbReference type="SAM" id="SignalP"/>
    </source>
</evidence>
<dbReference type="InterPro" id="IPR047111">
    <property type="entry name" value="YbaP-like"/>
</dbReference>
<dbReference type="Proteomes" id="UP001597380">
    <property type="component" value="Unassembled WGS sequence"/>
</dbReference>
<name>A0ABW4XH55_9GAMM</name>
<evidence type="ECO:0000313" key="3">
    <source>
        <dbReference type="Proteomes" id="UP001597380"/>
    </source>
</evidence>
<dbReference type="EMBL" id="JBHUHT010000007">
    <property type="protein sequence ID" value="MFD2094851.1"/>
    <property type="molecule type" value="Genomic_DNA"/>
</dbReference>
<reference evidence="3" key="1">
    <citation type="journal article" date="2019" name="Int. J. Syst. Evol. Microbiol.">
        <title>The Global Catalogue of Microorganisms (GCM) 10K type strain sequencing project: providing services to taxonomists for standard genome sequencing and annotation.</title>
        <authorList>
            <consortium name="The Broad Institute Genomics Platform"/>
            <consortium name="The Broad Institute Genome Sequencing Center for Infectious Disease"/>
            <person name="Wu L."/>
            <person name="Ma J."/>
        </authorList>
    </citation>
    <scope>NUCLEOTIDE SEQUENCE [LARGE SCALE GENOMIC DNA]</scope>
    <source>
        <strain evidence="3">CGMCC 1.10992</strain>
    </source>
</reference>
<feature type="chain" id="PRO_5046951818" evidence="1">
    <location>
        <begin position="22"/>
        <end position="294"/>
    </location>
</feature>
<dbReference type="CDD" id="cd14789">
    <property type="entry name" value="Tiki"/>
    <property type="match status" value="1"/>
</dbReference>
<proteinExistence type="predicted"/>
<organism evidence="2 3">
    <name type="scientific">Corallincola platygyrae</name>
    <dbReference type="NCBI Taxonomy" id="1193278"/>
    <lineage>
        <taxon>Bacteria</taxon>
        <taxon>Pseudomonadati</taxon>
        <taxon>Pseudomonadota</taxon>
        <taxon>Gammaproteobacteria</taxon>
        <taxon>Alteromonadales</taxon>
        <taxon>Psychromonadaceae</taxon>
        <taxon>Corallincola</taxon>
    </lineage>
</organism>
<sequence>MRLWIKSLLLFVAIFSAPLSATISPALYEVTKGNQTSYFFGSVHMGEARYYPLPAAIEKRFSQADQLVMEVNMQDEAAIQAEMMQLMMLHGMYMDGTTLKQHLPKALYKETVERAKRFGVPSASIDPLKPWAAALILAQAYYQSIGLDPNYGVDMYFSGLAKQKNKSVYGLETLTDQISAMMKLDAEGSTMLQQMLDETKSNNSYTQRMMRAWAAGDSKLLASIFKEELGDTKADQLFVDHLLKKRNQAWLKQLKPMMSKSSLFVVVGAAHLVGPENLLDSLSANGYKVSKLAY</sequence>
<feature type="signal peptide" evidence="1">
    <location>
        <begin position="1"/>
        <end position="21"/>
    </location>
</feature>
<dbReference type="InterPro" id="IPR002816">
    <property type="entry name" value="TraB/PrgY/GumN_fam"/>
</dbReference>
<dbReference type="RefSeq" id="WP_345338146.1">
    <property type="nucleotide sequence ID" value="NZ_BAABLI010000004.1"/>
</dbReference>
<protein>
    <submittedName>
        <fullName evidence="2">TraB/GumN family protein</fullName>
    </submittedName>
</protein>
<dbReference type="Pfam" id="PF01963">
    <property type="entry name" value="TraB_PrgY_gumN"/>
    <property type="match status" value="1"/>
</dbReference>
<accession>A0ABW4XH55</accession>
<evidence type="ECO:0000313" key="2">
    <source>
        <dbReference type="EMBL" id="MFD2094851.1"/>
    </source>
</evidence>